<gene>
    <name evidence="1" type="ORF">GTS_21820</name>
</gene>
<reference evidence="2" key="1">
    <citation type="submission" date="2019-04" db="EMBL/GenBank/DDBJ databases">
        <title>Draft genome sequence of Pseudonocardiaceae bacterium SL3-2-4.</title>
        <authorList>
            <person name="Ningsih F."/>
            <person name="Yokota A."/>
            <person name="Sakai Y."/>
            <person name="Nanatani K."/>
            <person name="Yabe S."/>
            <person name="Oetari A."/>
            <person name="Sjamsuridzal W."/>
        </authorList>
    </citation>
    <scope>NUCLEOTIDE SEQUENCE [LARGE SCALE GENOMIC DNA]</scope>
    <source>
        <strain evidence="2">SL3-2-4</strain>
    </source>
</reference>
<dbReference type="AlphaFoldDB" id="A0A4D4J7R7"/>
<dbReference type="EMBL" id="BJFL01000008">
    <property type="protein sequence ID" value="GDY30549.1"/>
    <property type="molecule type" value="Genomic_DNA"/>
</dbReference>
<dbReference type="Pfam" id="PF05402">
    <property type="entry name" value="PqqD"/>
    <property type="match status" value="1"/>
</dbReference>
<proteinExistence type="predicted"/>
<sequence>MNSSVTSTDENADGPFQPETVIQPALAVQDMSVGEDTVLFDALRNRAYRLSPAAGDVWRFVQHRPDASYEQLVDHLVTAHDLDRHDAASAASSFLTELLARGLIGTT</sequence>
<organism evidence="1 2">
    <name type="scientific">Gandjariella thermophila</name>
    <dbReference type="NCBI Taxonomy" id="1931992"/>
    <lineage>
        <taxon>Bacteria</taxon>
        <taxon>Bacillati</taxon>
        <taxon>Actinomycetota</taxon>
        <taxon>Actinomycetes</taxon>
        <taxon>Pseudonocardiales</taxon>
        <taxon>Pseudonocardiaceae</taxon>
        <taxon>Gandjariella</taxon>
    </lineage>
</organism>
<comment type="caution">
    <text evidence="1">The sequence shown here is derived from an EMBL/GenBank/DDBJ whole genome shotgun (WGS) entry which is preliminary data.</text>
</comment>
<name>A0A4D4J7R7_9PSEU</name>
<keyword evidence="2" id="KW-1185">Reference proteome</keyword>
<dbReference type="Gene3D" id="1.10.10.1150">
    <property type="entry name" value="Coenzyme PQQ synthesis protein D (PqqD)"/>
    <property type="match status" value="1"/>
</dbReference>
<evidence type="ECO:0000313" key="2">
    <source>
        <dbReference type="Proteomes" id="UP000298860"/>
    </source>
</evidence>
<dbReference type="InterPro" id="IPR041881">
    <property type="entry name" value="PqqD_sf"/>
</dbReference>
<dbReference type="InterPro" id="IPR008792">
    <property type="entry name" value="PQQD"/>
</dbReference>
<evidence type="ECO:0000313" key="1">
    <source>
        <dbReference type="EMBL" id="GDY30549.1"/>
    </source>
</evidence>
<dbReference type="Proteomes" id="UP000298860">
    <property type="component" value="Unassembled WGS sequence"/>
</dbReference>
<evidence type="ECO:0008006" key="3">
    <source>
        <dbReference type="Google" id="ProtNLM"/>
    </source>
</evidence>
<dbReference type="RefSeq" id="WP_192909474.1">
    <property type="nucleotide sequence ID" value="NZ_BJFL01000008.1"/>
</dbReference>
<protein>
    <recommendedName>
        <fullName evidence="3">PqqD family protein</fullName>
    </recommendedName>
</protein>
<accession>A0A4D4J7R7</accession>